<organism evidence="2 3">
    <name type="scientific">Discina gigas</name>
    <dbReference type="NCBI Taxonomy" id="1032678"/>
    <lineage>
        <taxon>Eukaryota</taxon>
        <taxon>Fungi</taxon>
        <taxon>Dikarya</taxon>
        <taxon>Ascomycota</taxon>
        <taxon>Pezizomycotina</taxon>
        <taxon>Pezizomycetes</taxon>
        <taxon>Pezizales</taxon>
        <taxon>Discinaceae</taxon>
        <taxon>Discina</taxon>
    </lineage>
</organism>
<gene>
    <name evidence="2" type="ORF">Q9L58_003617</name>
</gene>
<evidence type="ECO:0000256" key="1">
    <source>
        <dbReference type="SAM" id="MobiDB-lite"/>
    </source>
</evidence>
<comment type="caution">
    <text evidence="2">The sequence shown here is derived from an EMBL/GenBank/DDBJ whole genome shotgun (WGS) entry which is preliminary data.</text>
</comment>
<feature type="region of interest" description="Disordered" evidence="1">
    <location>
        <begin position="70"/>
        <end position="97"/>
    </location>
</feature>
<protein>
    <submittedName>
        <fullName evidence="2">Uncharacterized protein</fullName>
    </submittedName>
</protein>
<dbReference type="Proteomes" id="UP001447188">
    <property type="component" value="Unassembled WGS sequence"/>
</dbReference>
<sequence>MDPGTIQPIRITRIPVPRRPVPIRRANSVNSVVAVPKHKRDPGSILRRSSTVGNPGIRHVHFSDEVEFIDAPDASDSDDEPVNQLVPRTRTRKRDKVKKLGKAIIQGLSRLKKKVDKSA</sequence>
<keyword evidence="3" id="KW-1185">Reference proteome</keyword>
<name>A0ABR3GNB1_9PEZI</name>
<feature type="compositionally biased region" description="Acidic residues" evidence="1">
    <location>
        <begin position="70"/>
        <end position="81"/>
    </location>
</feature>
<reference evidence="2 3" key="1">
    <citation type="submission" date="2024-02" db="EMBL/GenBank/DDBJ databases">
        <title>Discinaceae phylogenomics.</title>
        <authorList>
            <person name="Dirks A.C."/>
            <person name="James T.Y."/>
        </authorList>
    </citation>
    <scope>NUCLEOTIDE SEQUENCE [LARGE SCALE GENOMIC DNA]</scope>
    <source>
        <strain evidence="2 3">ACD0624</strain>
    </source>
</reference>
<accession>A0ABR3GNB1</accession>
<proteinExistence type="predicted"/>
<dbReference type="EMBL" id="JBBBZM010000035">
    <property type="protein sequence ID" value="KAL0637414.1"/>
    <property type="molecule type" value="Genomic_DNA"/>
</dbReference>
<evidence type="ECO:0000313" key="2">
    <source>
        <dbReference type="EMBL" id="KAL0637414.1"/>
    </source>
</evidence>
<evidence type="ECO:0000313" key="3">
    <source>
        <dbReference type="Proteomes" id="UP001447188"/>
    </source>
</evidence>